<dbReference type="HOGENOM" id="CLU_1559750_0_0_11"/>
<organism evidence="2 3">
    <name type="scientific">Hoyosella subflava (strain DSM 45089 / JCM 17490 / NBRC 109087 / DQS3-9A1)</name>
    <name type="common">Amycolicicoccus subflavus</name>
    <dbReference type="NCBI Taxonomy" id="443218"/>
    <lineage>
        <taxon>Bacteria</taxon>
        <taxon>Bacillati</taxon>
        <taxon>Actinomycetota</taxon>
        <taxon>Actinomycetes</taxon>
        <taxon>Mycobacteriales</taxon>
        <taxon>Hoyosellaceae</taxon>
        <taxon>Hoyosella</taxon>
    </lineage>
</organism>
<feature type="transmembrane region" description="Helical" evidence="1">
    <location>
        <begin position="79"/>
        <end position="95"/>
    </location>
</feature>
<keyword evidence="1" id="KW-1133">Transmembrane helix</keyword>
<protein>
    <submittedName>
        <fullName evidence="2">Uncharacterized protein</fullName>
    </submittedName>
</protein>
<feature type="transmembrane region" description="Helical" evidence="1">
    <location>
        <begin position="28"/>
        <end position="44"/>
    </location>
</feature>
<keyword evidence="1" id="KW-0812">Transmembrane</keyword>
<keyword evidence="3" id="KW-1185">Reference proteome</keyword>
<feature type="transmembrane region" description="Helical" evidence="1">
    <location>
        <begin position="102"/>
        <end position="121"/>
    </location>
</feature>
<evidence type="ECO:0000313" key="2">
    <source>
        <dbReference type="EMBL" id="AEF43048.1"/>
    </source>
</evidence>
<evidence type="ECO:0000313" key="3">
    <source>
        <dbReference type="Proteomes" id="UP000009235"/>
    </source>
</evidence>
<feature type="transmembrane region" description="Helical" evidence="1">
    <location>
        <begin position="133"/>
        <end position="153"/>
    </location>
</feature>
<geneLocation type="plasmid" evidence="2 3">
    <name>pAS9A-2</name>
</geneLocation>
<accession>F6ESC7</accession>
<gene>
    <name evidence="2" type="ordered locus">AS9A_P20004</name>
</gene>
<dbReference type="AlphaFoldDB" id="F6ESC7"/>
<keyword evidence="2" id="KW-0614">Plasmid</keyword>
<dbReference type="EMBL" id="CP002788">
    <property type="protein sequence ID" value="AEF43048.1"/>
    <property type="molecule type" value="Genomic_DNA"/>
</dbReference>
<sequence length="171" mass="17557">MALAVGVFLVAVVTVSDGRAVMANWEAAVAVAVPLVILWGARLVMASRRGVRDRRVGYGIVALLAVLAAPLALPVAAYHWGYLTFLGAALLVLGWRSRQQVTWVCGMLTMVVGVLTGSSVVRGMIGIRESSDAAAVSASVQIGLGVIVLVAGARNLVAQRSQGAGIGSHAA</sequence>
<dbReference type="KEGG" id="asd:AS9A_P20004"/>
<proteinExistence type="predicted"/>
<evidence type="ECO:0000256" key="1">
    <source>
        <dbReference type="SAM" id="Phobius"/>
    </source>
</evidence>
<keyword evidence="1" id="KW-0472">Membrane</keyword>
<feature type="transmembrane region" description="Helical" evidence="1">
    <location>
        <begin position="56"/>
        <end position="73"/>
    </location>
</feature>
<dbReference type="Proteomes" id="UP000009235">
    <property type="component" value="Plasmid pAS9A-2"/>
</dbReference>
<reference evidence="2 3" key="1">
    <citation type="journal article" date="2011" name="J. Bacteriol.">
        <title>Complete genome sequence of Amycolicicoccus subflavus DQS3-9A1T, an actinomycete isolated from crude oil-polluted soil.</title>
        <authorList>
            <person name="Cai M."/>
            <person name="Chen W.M."/>
            <person name="Nie Y."/>
            <person name="Chi C.Q."/>
            <person name="Wang Y.N."/>
            <person name="Tang Y.Q."/>
            <person name="Li G.Y."/>
            <person name="Wu X.L."/>
        </authorList>
    </citation>
    <scope>NUCLEOTIDE SEQUENCE [LARGE SCALE GENOMIC DNA]</scope>
    <source>
        <strain evidence="3">DSM 45089 / DQS3-9A1</strain>
        <plasmid evidence="2 3">pAS9A-2</plasmid>
    </source>
</reference>
<name>F6ESC7_HOYSD</name>